<proteinExistence type="inferred from homology"/>
<dbReference type="Proteomes" id="UP001497512">
    <property type="component" value="Chromosome 18"/>
</dbReference>
<evidence type="ECO:0000259" key="10">
    <source>
        <dbReference type="PROSITE" id="PS50235"/>
    </source>
</evidence>
<keyword evidence="12" id="KW-1185">Reference proteome</keyword>
<evidence type="ECO:0000256" key="1">
    <source>
        <dbReference type="ARBA" id="ARBA00000707"/>
    </source>
</evidence>
<protein>
    <recommendedName>
        <fullName evidence="7">Ubiquitin carboxyl-terminal hydrolase</fullName>
        <ecNumber evidence="7">3.4.19.12</ecNumber>
    </recommendedName>
</protein>
<feature type="region of interest" description="Disordered" evidence="8">
    <location>
        <begin position="487"/>
        <end position="550"/>
    </location>
</feature>
<evidence type="ECO:0000256" key="2">
    <source>
        <dbReference type="ARBA" id="ARBA00009085"/>
    </source>
</evidence>
<dbReference type="PROSITE" id="PS50235">
    <property type="entry name" value="USP_3"/>
    <property type="match status" value="1"/>
</dbReference>
<evidence type="ECO:0000256" key="6">
    <source>
        <dbReference type="ARBA" id="ARBA00022807"/>
    </source>
</evidence>
<comment type="function">
    <text evidence="7">Recognizes and hydrolyzes the peptide bond at the C-terminal Gly of ubiquitin. Involved in the processing of poly-ubiquitin precursors as well as that of ubiquitinated proteins.</text>
</comment>
<accession>A0ABP0U344</accession>
<keyword evidence="9" id="KW-0812">Transmembrane</keyword>
<dbReference type="InterPro" id="IPR028889">
    <property type="entry name" value="USP"/>
</dbReference>
<gene>
    <name evidence="11" type="ORF">CSSPTR1EN2_LOCUS10837</name>
</gene>
<evidence type="ECO:0000256" key="8">
    <source>
        <dbReference type="SAM" id="MobiDB-lite"/>
    </source>
</evidence>
<dbReference type="InterPro" id="IPR001394">
    <property type="entry name" value="Peptidase_C19_UCH"/>
</dbReference>
<feature type="domain" description="USP" evidence="10">
    <location>
        <begin position="122"/>
        <end position="629"/>
    </location>
</feature>
<keyword evidence="3 7" id="KW-0645">Protease</keyword>
<dbReference type="InterPro" id="IPR018200">
    <property type="entry name" value="USP_CS"/>
</dbReference>
<dbReference type="Pfam" id="PF00443">
    <property type="entry name" value="UCH"/>
    <property type="match status" value="1"/>
</dbReference>
<evidence type="ECO:0000256" key="4">
    <source>
        <dbReference type="ARBA" id="ARBA00022786"/>
    </source>
</evidence>
<evidence type="ECO:0000313" key="12">
    <source>
        <dbReference type="Proteomes" id="UP001497512"/>
    </source>
</evidence>
<dbReference type="InterPro" id="IPR050164">
    <property type="entry name" value="Peptidase_C19"/>
</dbReference>
<organism evidence="11 12">
    <name type="scientific">Sphagnum troendelagicum</name>
    <dbReference type="NCBI Taxonomy" id="128251"/>
    <lineage>
        <taxon>Eukaryota</taxon>
        <taxon>Viridiplantae</taxon>
        <taxon>Streptophyta</taxon>
        <taxon>Embryophyta</taxon>
        <taxon>Bryophyta</taxon>
        <taxon>Sphagnophytina</taxon>
        <taxon>Sphagnopsida</taxon>
        <taxon>Sphagnales</taxon>
        <taxon>Sphagnaceae</taxon>
        <taxon>Sphagnum</taxon>
    </lineage>
</organism>
<dbReference type="SUPFAM" id="SSF54001">
    <property type="entry name" value="Cysteine proteinases"/>
    <property type="match status" value="1"/>
</dbReference>
<sequence>MVVTQQLMVATQQQLQGLRSLGLVARPGRRGHISIPISWNGLIVPGRGKGLAMFLTLLGVGSMGALLALRYATGASAPISFPWSEAGARIFQSKQTLSIDSQKQQQQQQQHQQQEEEQLTVPGLQNVGNNCFLNVVLQALASSNVLVSFMEECTKVSYSTELQPERLMMPLAGAVYALLKELAQSWPQQRTANPCPVMLALGLYAQHFDLATQQDAAEALAHLAAGLQEEREDYLQAHQPIMQSLTTVLGKHPLSSQLLQSWLHWPLEGTLASSMACQRCGFQFSTQFQFFNDLPLLPLRQADGNIIEGCTLEDCLDQFTAPEWVASVNCSHCAHIAASHLLQTQLDMNNFSDEIKVLAETIDKCSCDDDCACEALTLKQGGIWNPVHTNASKCLQIGRSPEVLCLQIQRAVMNNVGDLKKLTGHVAISMVLDLFPYTVAAQEAVVKNTEMRSETQGDSLLQMLRQRSLTLSHIRMLQGAGYRSSLLNPESGLKGGSKLDEQESDVEHSALVESPEVAGEAQSGSTPKPTVANGSDSDGSNGAKPDKSPNSRKLLYELLSVVVHYGTPQSGHYTVYRKVRLPKQGSQEIPQNDTQTTIVWFKVSDTTVLQVEEQEVQTANASLVFYERIKG</sequence>
<dbReference type="PROSITE" id="PS00973">
    <property type="entry name" value="USP_2"/>
    <property type="match status" value="1"/>
</dbReference>
<dbReference type="InterPro" id="IPR038765">
    <property type="entry name" value="Papain-like_cys_pep_sf"/>
</dbReference>
<keyword evidence="6 7" id="KW-0788">Thiol protease</keyword>
<feature type="compositionally biased region" description="Basic and acidic residues" evidence="8">
    <location>
        <begin position="497"/>
        <end position="510"/>
    </location>
</feature>
<evidence type="ECO:0000256" key="5">
    <source>
        <dbReference type="ARBA" id="ARBA00022801"/>
    </source>
</evidence>
<feature type="compositionally biased region" description="Polar residues" evidence="8">
    <location>
        <begin position="522"/>
        <end position="540"/>
    </location>
</feature>
<dbReference type="PANTHER" id="PTHR24006">
    <property type="entry name" value="UBIQUITIN CARBOXYL-TERMINAL HYDROLASE"/>
    <property type="match status" value="1"/>
</dbReference>
<name>A0ABP0U344_9BRYO</name>
<comment type="catalytic activity">
    <reaction evidence="1 7">
        <text>Thiol-dependent hydrolysis of ester, thioester, amide, peptide and isopeptide bonds formed by the C-terminal Gly of ubiquitin (a 76-residue protein attached to proteins as an intracellular targeting signal).</text>
        <dbReference type="EC" id="3.4.19.12"/>
    </reaction>
</comment>
<keyword evidence="5 7" id="KW-0378">Hydrolase</keyword>
<evidence type="ECO:0000313" key="11">
    <source>
        <dbReference type="EMBL" id="CAK9211607.1"/>
    </source>
</evidence>
<dbReference type="PANTHER" id="PTHR24006:SF888">
    <property type="entry name" value="UBIQUITIN CARBOXYL-TERMINAL HYDROLASE 30"/>
    <property type="match status" value="1"/>
</dbReference>
<comment type="similarity">
    <text evidence="2 7">Belongs to the peptidase C19 family.</text>
</comment>
<dbReference type="EC" id="3.4.19.12" evidence="7"/>
<evidence type="ECO:0000256" key="7">
    <source>
        <dbReference type="RuleBase" id="RU366025"/>
    </source>
</evidence>
<keyword evidence="4 7" id="KW-0833">Ubl conjugation pathway</keyword>
<dbReference type="EMBL" id="OZ019910">
    <property type="protein sequence ID" value="CAK9211607.1"/>
    <property type="molecule type" value="Genomic_DNA"/>
</dbReference>
<feature type="transmembrane region" description="Helical" evidence="9">
    <location>
        <begin position="51"/>
        <end position="72"/>
    </location>
</feature>
<evidence type="ECO:0000256" key="3">
    <source>
        <dbReference type="ARBA" id="ARBA00022670"/>
    </source>
</evidence>
<dbReference type="PROSITE" id="PS00972">
    <property type="entry name" value="USP_1"/>
    <property type="match status" value="1"/>
</dbReference>
<reference evidence="11" key="1">
    <citation type="submission" date="2024-02" db="EMBL/GenBank/DDBJ databases">
        <authorList>
            <consortium name="ELIXIR-Norway"/>
            <consortium name="Elixir Norway"/>
        </authorList>
    </citation>
    <scope>NUCLEOTIDE SEQUENCE</scope>
</reference>
<keyword evidence="9" id="KW-0472">Membrane</keyword>
<dbReference type="Gene3D" id="3.90.70.10">
    <property type="entry name" value="Cysteine proteinases"/>
    <property type="match status" value="1"/>
</dbReference>
<evidence type="ECO:0000256" key="9">
    <source>
        <dbReference type="SAM" id="Phobius"/>
    </source>
</evidence>
<keyword evidence="9" id="KW-1133">Transmembrane helix</keyword>